<accession>A0AAW0UC37</accession>
<reference evidence="1 2" key="1">
    <citation type="submission" date="2023-03" db="EMBL/GenBank/DDBJ databases">
        <title>High-quality genome of Scylla paramamosain provides insights in environmental adaptation.</title>
        <authorList>
            <person name="Zhang L."/>
        </authorList>
    </citation>
    <scope>NUCLEOTIDE SEQUENCE [LARGE SCALE GENOMIC DNA]</scope>
    <source>
        <strain evidence="1">LZ_2023a</strain>
        <tissue evidence="1">Muscle</tissue>
    </source>
</reference>
<evidence type="ECO:0008006" key="3">
    <source>
        <dbReference type="Google" id="ProtNLM"/>
    </source>
</evidence>
<evidence type="ECO:0000313" key="2">
    <source>
        <dbReference type="Proteomes" id="UP001487740"/>
    </source>
</evidence>
<protein>
    <recommendedName>
        <fullName evidence="3">Secreted protein</fullName>
    </recommendedName>
</protein>
<comment type="caution">
    <text evidence="1">The sequence shown here is derived from an EMBL/GenBank/DDBJ whole genome shotgun (WGS) entry which is preliminary data.</text>
</comment>
<gene>
    <name evidence="1" type="ORF">O3P69_005369</name>
</gene>
<keyword evidence="2" id="KW-1185">Reference proteome</keyword>
<evidence type="ECO:0000313" key="1">
    <source>
        <dbReference type="EMBL" id="KAK8396277.1"/>
    </source>
</evidence>
<dbReference type="EMBL" id="JARAKH010000016">
    <property type="protein sequence ID" value="KAK8396277.1"/>
    <property type="molecule type" value="Genomic_DNA"/>
</dbReference>
<sequence length="81" mass="8109">MYLRIGASCTALPHPACCCCPSVTPVSSAVAFTPTLPPGGAASHHTGARIGIVALEVRGCVGGPSSPSFSVWFRPSGGEVL</sequence>
<dbReference type="AlphaFoldDB" id="A0AAW0UC37"/>
<organism evidence="1 2">
    <name type="scientific">Scylla paramamosain</name>
    <name type="common">Mud crab</name>
    <dbReference type="NCBI Taxonomy" id="85552"/>
    <lineage>
        <taxon>Eukaryota</taxon>
        <taxon>Metazoa</taxon>
        <taxon>Ecdysozoa</taxon>
        <taxon>Arthropoda</taxon>
        <taxon>Crustacea</taxon>
        <taxon>Multicrustacea</taxon>
        <taxon>Malacostraca</taxon>
        <taxon>Eumalacostraca</taxon>
        <taxon>Eucarida</taxon>
        <taxon>Decapoda</taxon>
        <taxon>Pleocyemata</taxon>
        <taxon>Brachyura</taxon>
        <taxon>Eubrachyura</taxon>
        <taxon>Portunoidea</taxon>
        <taxon>Portunidae</taxon>
        <taxon>Portuninae</taxon>
        <taxon>Scylla</taxon>
    </lineage>
</organism>
<name>A0AAW0UC37_SCYPA</name>
<proteinExistence type="predicted"/>
<dbReference type="Proteomes" id="UP001487740">
    <property type="component" value="Unassembled WGS sequence"/>
</dbReference>